<feature type="transmembrane region" description="Helical" evidence="6">
    <location>
        <begin position="226"/>
        <end position="244"/>
    </location>
</feature>
<feature type="transmembrane region" description="Helical" evidence="6">
    <location>
        <begin position="180"/>
        <end position="206"/>
    </location>
</feature>
<evidence type="ECO:0000313" key="9">
    <source>
        <dbReference type="Proteomes" id="UP000799770"/>
    </source>
</evidence>
<dbReference type="AlphaFoldDB" id="A0A6A5Z435"/>
<protein>
    <recommendedName>
        <fullName evidence="7">Rhodopsin domain-containing protein</fullName>
    </recommendedName>
</protein>
<feature type="transmembrane region" description="Helical" evidence="6">
    <location>
        <begin position="145"/>
        <end position="168"/>
    </location>
</feature>
<reference evidence="8" key="1">
    <citation type="journal article" date="2020" name="Stud. Mycol.">
        <title>101 Dothideomycetes genomes: a test case for predicting lifestyles and emergence of pathogens.</title>
        <authorList>
            <person name="Haridas S."/>
            <person name="Albert R."/>
            <person name="Binder M."/>
            <person name="Bloem J."/>
            <person name="Labutti K."/>
            <person name="Salamov A."/>
            <person name="Andreopoulos B."/>
            <person name="Baker S."/>
            <person name="Barry K."/>
            <person name="Bills G."/>
            <person name="Bluhm B."/>
            <person name="Cannon C."/>
            <person name="Castanera R."/>
            <person name="Culley D."/>
            <person name="Daum C."/>
            <person name="Ezra D."/>
            <person name="Gonzalez J."/>
            <person name="Henrissat B."/>
            <person name="Kuo A."/>
            <person name="Liang C."/>
            <person name="Lipzen A."/>
            <person name="Lutzoni F."/>
            <person name="Magnuson J."/>
            <person name="Mondo S."/>
            <person name="Nolan M."/>
            <person name="Ohm R."/>
            <person name="Pangilinan J."/>
            <person name="Park H.-J."/>
            <person name="Ramirez L."/>
            <person name="Alfaro M."/>
            <person name="Sun H."/>
            <person name="Tritt A."/>
            <person name="Yoshinaga Y."/>
            <person name="Zwiers L.-H."/>
            <person name="Turgeon B."/>
            <person name="Goodwin S."/>
            <person name="Spatafora J."/>
            <person name="Crous P."/>
            <person name="Grigoriev I."/>
        </authorList>
    </citation>
    <scope>NUCLEOTIDE SEQUENCE</scope>
    <source>
        <strain evidence="8">CBS 627.86</strain>
    </source>
</reference>
<evidence type="ECO:0000256" key="5">
    <source>
        <dbReference type="ARBA" id="ARBA00038359"/>
    </source>
</evidence>
<evidence type="ECO:0000256" key="4">
    <source>
        <dbReference type="ARBA" id="ARBA00023136"/>
    </source>
</evidence>
<dbReference type="InterPro" id="IPR052337">
    <property type="entry name" value="SAT4-like"/>
</dbReference>
<gene>
    <name evidence="8" type="ORF">BDV96DRAFT_497053</name>
</gene>
<keyword evidence="9" id="KW-1185">Reference proteome</keyword>
<dbReference type="PANTHER" id="PTHR33048:SF157">
    <property type="entry name" value="INTEGRAL MEMBRANE PROTEIN"/>
    <property type="match status" value="1"/>
</dbReference>
<accession>A0A6A5Z435</accession>
<evidence type="ECO:0000256" key="3">
    <source>
        <dbReference type="ARBA" id="ARBA00022989"/>
    </source>
</evidence>
<dbReference type="InterPro" id="IPR049326">
    <property type="entry name" value="Rhodopsin_dom_fungi"/>
</dbReference>
<evidence type="ECO:0000256" key="2">
    <source>
        <dbReference type="ARBA" id="ARBA00022692"/>
    </source>
</evidence>
<keyword evidence="2 6" id="KW-0812">Transmembrane</keyword>
<sequence length="303" mass="34643">MAELTLTLSLRLYCRHVRMHVASISDYIMLDSISPRALVSMAGTLLTWVIYRPLYILTLSLVKLSILTFYRTLVPPFAVWRSLRFFRFTAHALIVFTILYTISTIAASIFQCTPISAAYSVLASLSQLLNHQNIPRPHCYNPTPLWVFSAVFNFATDVVILVLPVPVILSLQQMPRQKKISLLCMFSVGTIAIAASEVRMWILVLWSKDVKSRSKFGTDLLTWGQIEVNCGIVSASVTFLRPLVKRAREETSRRFNRTDEVLRRVEENDMATFDMRFEASETIIDGRLGMDEERKRVPTWVSQ</sequence>
<dbReference type="Proteomes" id="UP000799770">
    <property type="component" value="Unassembled WGS sequence"/>
</dbReference>
<feature type="domain" description="Rhodopsin" evidence="7">
    <location>
        <begin position="42"/>
        <end position="246"/>
    </location>
</feature>
<evidence type="ECO:0000256" key="1">
    <source>
        <dbReference type="ARBA" id="ARBA00004141"/>
    </source>
</evidence>
<evidence type="ECO:0000313" key="8">
    <source>
        <dbReference type="EMBL" id="KAF2113071.1"/>
    </source>
</evidence>
<comment type="subcellular location">
    <subcellularLocation>
        <location evidence="1">Membrane</location>
        <topology evidence="1">Multi-pass membrane protein</topology>
    </subcellularLocation>
</comment>
<keyword evidence="4 6" id="KW-0472">Membrane</keyword>
<keyword evidence="3 6" id="KW-1133">Transmembrane helix</keyword>
<proteinExistence type="inferred from homology"/>
<dbReference type="OrthoDB" id="5413793at2759"/>
<organism evidence="8 9">
    <name type="scientific">Lophiotrema nucula</name>
    <dbReference type="NCBI Taxonomy" id="690887"/>
    <lineage>
        <taxon>Eukaryota</taxon>
        <taxon>Fungi</taxon>
        <taxon>Dikarya</taxon>
        <taxon>Ascomycota</taxon>
        <taxon>Pezizomycotina</taxon>
        <taxon>Dothideomycetes</taxon>
        <taxon>Pleosporomycetidae</taxon>
        <taxon>Pleosporales</taxon>
        <taxon>Lophiotremataceae</taxon>
        <taxon>Lophiotrema</taxon>
    </lineage>
</organism>
<dbReference type="GO" id="GO:0016020">
    <property type="term" value="C:membrane"/>
    <property type="evidence" value="ECO:0007669"/>
    <property type="project" value="UniProtKB-SubCell"/>
</dbReference>
<name>A0A6A5Z435_9PLEO</name>
<evidence type="ECO:0000256" key="6">
    <source>
        <dbReference type="SAM" id="Phobius"/>
    </source>
</evidence>
<comment type="similarity">
    <text evidence="5">Belongs to the SAT4 family.</text>
</comment>
<dbReference type="PANTHER" id="PTHR33048">
    <property type="entry name" value="PTH11-LIKE INTEGRAL MEMBRANE PROTEIN (AFU_ORTHOLOGUE AFUA_5G11245)"/>
    <property type="match status" value="1"/>
</dbReference>
<feature type="transmembrane region" description="Helical" evidence="6">
    <location>
        <begin position="54"/>
        <end position="73"/>
    </location>
</feature>
<dbReference type="Pfam" id="PF20684">
    <property type="entry name" value="Fung_rhodopsin"/>
    <property type="match status" value="1"/>
</dbReference>
<evidence type="ECO:0000259" key="7">
    <source>
        <dbReference type="Pfam" id="PF20684"/>
    </source>
</evidence>
<dbReference type="EMBL" id="ML977329">
    <property type="protein sequence ID" value="KAF2113071.1"/>
    <property type="molecule type" value="Genomic_DNA"/>
</dbReference>
<feature type="transmembrane region" description="Helical" evidence="6">
    <location>
        <begin position="85"/>
        <end position="110"/>
    </location>
</feature>